<feature type="transmembrane region" description="Helical" evidence="1">
    <location>
        <begin position="142"/>
        <end position="165"/>
    </location>
</feature>
<protein>
    <recommendedName>
        <fullName evidence="6">Acyltransferase</fullName>
    </recommendedName>
</protein>
<feature type="transmembrane region" description="Helical" evidence="1">
    <location>
        <begin position="82"/>
        <end position="101"/>
    </location>
</feature>
<dbReference type="GO" id="GO:0016747">
    <property type="term" value="F:acyltransferase activity, transferring groups other than amino-acyl groups"/>
    <property type="evidence" value="ECO:0007669"/>
    <property type="project" value="InterPro"/>
</dbReference>
<sequence length="669" mass="74211">MGFLSGFNLNSDHRTTVDGLRAIAVFPVILFHAGSPLFVGGYLGVDIFFVISGYVIARTLLKDMAHERFSILRFYEKRARRLLPALILVVLASFIPAWLWMMPDQLKNFARSIVATAFFGSNFFFWWDADYFSESLHLKPLFHTWSLAVEEQFYVFFPLLLWVIYGKGRRMWLTLTLIGVASLCLAQLISTRFAAAGFYLFPTRAWELVVGALLAVAEQKFGGRPTTTTLSRVMPVVGMALIVGSIVQFNGATPHPGILTVAPVSGAALLIWYPGGRDPVSRLLASAPIVGLGLISYSLYLWHQPLFAFARLYSINEVEWPTYAALIALAVVLSYLSWRFVEQPFRKPGLVSPPTVWTASASALVSLIAVGYTGYAMNGFPGRRPPIEVAAGYLNSAGQDCFRHNCIVGDPVPPTIALVGDSHAAALATSLDRALKGSGKSALVLATGDVLVKSFPNFYYRADEWNDILSKQKAQIFEPQIETVILAGRFTLRIENTAFDNGEGGIEGLDATFVGRSEQEKQTFTQSIIDGIQDLEQRGKKIILVYPVPEVGWVVPATLQKMSMRQIRDGLTTSYDVYKTRNWRVFEIFDKFVSADGDIIAVRPDLVLCNTFVKDRCATNQASDVFYHDDDHLSVKGTDLVVRQLMDEVKARWGDFPSSGNREFVGALK</sequence>
<dbReference type="Pfam" id="PF19040">
    <property type="entry name" value="SGNH"/>
    <property type="match status" value="1"/>
</dbReference>
<dbReference type="PANTHER" id="PTHR23028:SF53">
    <property type="entry name" value="ACYL_TRANSF_3 DOMAIN-CONTAINING PROTEIN"/>
    <property type="match status" value="1"/>
</dbReference>
<dbReference type="InterPro" id="IPR002656">
    <property type="entry name" value="Acyl_transf_3_dom"/>
</dbReference>
<feature type="transmembrane region" description="Helical" evidence="1">
    <location>
        <begin position="196"/>
        <end position="217"/>
    </location>
</feature>
<comment type="caution">
    <text evidence="4">The sequence shown here is derived from an EMBL/GenBank/DDBJ whole genome shotgun (WGS) entry which is preliminary data.</text>
</comment>
<dbReference type="InterPro" id="IPR043968">
    <property type="entry name" value="SGNH"/>
</dbReference>
<dbReference type="GO" id="GO:0009103">
    <property type="term" value="P:lipopolysaccharide biosynthetic process"/>
    <property type="evidence" value="ECO:0007669"/>
    <property type="project" value="TreeGrafter"/>
</dbReference>
<dbReference type="InterPro" id="IPR050879">
    <property type="entry name" value="Acyltransferase_3"/>
</dbReference>
<dbReference type="PANTHER" id="PTHR23028">
    <property type="entry name" value="ACETYLTRANSFERASE"/>
    <property type="match status" value="1"/>
</dbReference>
<keyword evidence="1" id="KW-0812">Transmembrane</keyword>
<organism evidence="4 5">
    <name type="scientific">Mesorhizobium hungaricum</name>
    <dbReference type="NCBI Taxonomy" id="1566387"/>
    <lineage>
        <taxon>Bacteria</taxon>
        <taxon>Pseudomonadati</taxon>
        <taxon>Pseudomonadota</taxon>
        <taxon>Alphaproteobacteria</taxon>
        <taxon>Hyphomicrobiales</taxon>
        <taxon>Phyllobacteriaceae</taxon>
        <taxon>Mesorhizobium</taxon>
    </lineage>
</organism>
<dbReference type="Pfam" id="PF01757">
    <property type="entry name" value="Acyl_transf_3"/>
    <property type="match status" value="1"/>
</dbReference>
<feature type="transmembrane region" description="Helical" evidence="1">
    <location>
        <begin position="280"/>
        <end position="300"/>
    </location>
</feature>
<keyword evidence="1" id="KW-0472">Membrane</keyword>
<evidence type="ECO:0000259" key="2">
    <source>
        <dbReference type="Pfam" id="PF01757"/>
    </source>
</evidence>
<dbReference type="EMBL" id="MDEO01000032">
    <property type="protein sequence ID" value="OCX17722.1"/>
    <property type="molecule type" value="Genomic_DNA"/>
</dbReference>
<feature type="transmembrane region" description="Helical" evidence="1">
    <location>
        <begin position="37"/>
        <end position="61"/>
    </location>
</feature>
<evidence type="ECO:0000313" key="5">
    <source>
        <dbReference type="Proteomes" id="UP000094412"/>
    </source>
</evidence>
<feature type="transmembrane region" description="Helical" evidence="1">
    <location>
        <begin position="320"/>
        <end position="338"/>
    </location>
</feature>
<evidence type="ECO:0008006" key="6">
    <source>
        <dbReference type="Google" id="ProtNLM"/>
    </source>
</evidence>
<evidence type="ECO:0000256" key="1">
    <source>
        <dbReference type="SAM" id="Phobius"/>
    </source>
</evidence>
<dbReference type="AlphaFoldDB" id="A0A1C2DSG4"/>
<keyword evidence="1" id="KW-1133">Transmembrane helix</keyword>
<keyword evidence="5" id="KW-1185">Reference proteome</keyword>
<accession>A0A1C2DSG4</accession>
<feature type="transmembrane region" description="Helical" evidence="1">
    <location>
        <begin position="255"/>
        <end position="273"/>
    </location>
</feature>
<feature type="transmembrane region" description="Helical" evidence="1">
    <location>
        <begin position="229"/>
        <end position="249"/>
    </location>
</feature>
<name>A0A1C2DSG4_9HYPH</name>
<dbReference type="GO" id="GO:0016020">
    <property type="term" value="C:membrane"/>
    <property type="evidence" value="ECO:0007669"/>
    <property type="project" value="TreeGrafter"/>
</dbReference>
<feature type="domain" description="Acyltransferase 3" evidence="2">
    <location>
        <begin position="17"/>
        <end position="338"/>
    </location>
</feature>
<evidence type="ECO:0000259" key="3">
    <source>
        <dbReference type="Pfam" id="PF19040"/>
    </source>
</evidence>
<dbReference type="Proteomes" id="UP000094412">
    <property type="component" value="Unassembled WGS sequence"/>
</dbReference>
<feature type="transmembrane region" description="Helical" evidence="1">
    <location>
        <begin position="172"/>
        <end position="190"/>
    </location>
</feature>
<gene>
    <name evidence="4" type="ORF">QV13_13380</name>
</gene>
<feature type="domain" description="SGNH" evidence="3">
    <location>
        <begin position="404"/>
        <end position="645"/>
    </location>
</feature>
<proteinExistence type="predicted"/>
<reference evidence="4 5" key="1">
    <citation type="submission" date="2016-08" db="EMBL/GenBank/DDBJ databases">
        <title>Whole genome sequence of Mesorhizobium sp. strain UASWS1009 isolated from industrial sewage.</title>
        <authorList>
            <person name="Crovadore J."/>
            <person name="Calmin G."/>
            <person name="Chablais R."/>
            <person name="Cochard B."/>
            <person name="Lefort F."/>
        </authorList>
    </citation>
    <scope>NUCLEOTIDE SEQUENCE [LARGE SCALE GENOMIC DNA]</scope>
    <source>
        <strain evidence="4 5">UASWS1009</strain>
    </source>
</reference>
<feature type="transmembrane region" description="Helical" evidence="1">
    <location>
        <begin position="350"/>
        <end position="375"/>
    </location>
</feature>
<evidence type="ECO:0000313" key="4">
    <source>
        <dbReference type="EMBL" id="OCX17722.1"/>
    </source>
</evidence>